<feature type="compositionally biased region" description="Polar residues" evidence="1">
    <location>
        <begin position="9"/>
        <end position="24"/>
    </location>
</feature>
<evidence type="ECO:0000313" key="2">
    <source>
        <dbReference type="EMBL" id="RHY03827.1"/>
    </source>
</evidence>
<evidence type="ECO:0000256" key="1">
    <source>
        <dbReference type="SAM" id="MobiDB-lite"/>
    </source>
</evidence>
<reference evidence="2 3" key="1">
    <citation type="submission" date="2018-08" db="EMBL/GenBank/DDBJ databases">
        <title>Aphanomyces genome sequencing and annotation.</title>
        <authorList>
            <person name="Minardi D."/>
            <person name="Oidtmann B."/>
            <person name="Van Der Giezen M."/>
            <person name="Studholme D.J."/>
        </authorList>
    </citation>
    <scope>NUCLEOTIDE SEQUENCE [LARGE SCALE GENOMIC DNA]</scope>
    <source>
        <strain evidence="2 3">Kv</strain>
    </source>
</reference>
<feature type="region of interest" description="Disordered" evidence="1">
    <location>
        <begin position="1"/>
        <end position="39"/>
    </location>
</feature>
<feature type="region of interest" description="Disordered" evidence="1">
    <location>
        <begin position="278"/>
        <end position="337"/>
    </location>
</feature>
<dbReference type="AlphaFoldDB" id="A0A397ADV3"/>
<protein>
    <submittedName>
        <fullName evidence="2">Uncharacterized protein</fullName>
    </submittedName>
</protein>
<evidence type="ECO:0000313" key="3">
    <source>
        <dbReference type="Proteomes" id="UP000265427"/>
    </source>
</evidence>
<organism evidence="2 3">
    <name type="scientific">Aphanomyces astaci</name>
    <name type="common">Crayfish plague agent</name>
    <dbReference type="NCBI Taxonomy" id="112090"/>
    <lineage>
        <taxon>Eukaryota</taxon>
        <taxon>Sar</taxon>
        <taxon>Stramenopiles</taxon>
        <taxon>Oomycota</taxon>
        <taxon>Saprolegniomycetes</taxon>
        <taxon>Saprolegniales</taxon>
        <taxon>Verrucalvaceae</taxon>
        <taxon>Aphanomyces</taxon>
    </lineage>
</organism>
<accession>A0A397ADV3</accession>
<dbReference type="EMBL" id="QUSZ01007018">
    <property type="protein sequence ID" value="RHY03827.1"/>
    <property type="molecule type" value="Genomic_DNA"/>
</dbReference>
<gene>
    <name evidence="2" type="ORF">DYB36_009824</name>
</gene>
<proteinExistence type="predicted"/>
<comment type="caution">
    <text evidence="2">The sequence shown here is derived from an EMBL/GenBank/DDBJ whole genome shotgun (WGS) entry which is preliminary data.</text>
</comment>
<sequence>MIPLCPWDQSVSNPFLPDQQQPDPRTSTNATRRSRRTANVVPEKLKAPPTYLRRLHAGIGIDGWSSFEETPATEAREIYRQQQCKEALEYLQECYQRELDLARSMTGSEANESLHDEKFAATWETRMLRSQENLELTWEKERSLLLQDKEALLLALKNQHTDELQRVSTEAVHTIECILAERLRLQEEQLRETDRQRERFEQLWGDGRRQLQESEQRMLVACEALNGAQAGLQESDARGSLLQEQLLQVHTPYEQEEQTLREEMERGIQEQLQALTLDSKADSDQDPSGLPMRHPLLPAKAPLRREDSYAMRGHSSQNAPGDNGDRPSRSAYADARKYEPKLKRVDSALPLEHLLKKFDALQMD</sequence>
<feature type="compositionally biased region" description="Basic and acidic residues" evidence="1">
    <location>
        <begin position="323"/>
        <end position="337"/>
    </location>
</feature>
<dbReference type="Proteomes" id="UP000265427">
    <property type="component" value="Unassembled WGS sequence"/>
</dbReference>
<name>A0A397ADV3_APHAT</name>